<dbReference type="PROSITE" id="PS50966">
    <property type="entry name" value="ZF_SWIM"/>
    <property type="match status" value="1"/>
</dbReference>
<accession>A0A6H5HII5</accession>
<dbReference type="EMBL" id="CADCXU010032049">
    <property type="protein sequence ID" value="CAB0017890.1"/>
    <property type="molecule type" value="Genomic_DNA"/>
</dbReference>
<organism evidence="3 4">
    <name type="scientific">Nesidiocoris tenuis</name>
    <dbReference type="NCBI Taxonomy" id="355587"/>
    <lineage>
        <taxon>Eukaryota</taxon>
        <taxon>Metazoa</taxon>
        <taxon>Ecdysozoa</taxon>
        <taxon>Arthropoda</taxon>
        <taxon>Hexapoda</taxon>
        <taxon>Insecta</taxon>
        <taxon>Pterygota</taxon>
        <taxon>Neoptera</taxon>
        <taxon>Paraneoptera</taxon>
        <taxon>Hemiptera</taxon>
        <taxon>Heteroptera</taxon>
        <taxon>Panheteroptera</taxon>
        <taxon>Cimicomorpha</taxon>
        <taxon>Miridae</taxon>
        <taxon>Dicyphina</taxon>
        <taxon>Nesidiocoris</taxon>
    </lineage>
</organism>
<dbReference type="InterPro" id="IPR052797">
    <property type="entry name" value="RegFact_GeneExpr_CellDeath"/>
</dbReference>
<dbReference type="GO" id="GO:0008270">
    <property type="term" value="F:zinc ion binding"/>
    <property type="evidence" value="ECO:0007669"/>
    <property type="project" value="UniProtKB-KW"/>
</dbReference>
<dbReference type="SMART" id="SM00355">
    <property type="entry name" value="ZnF_C2H2"/>
    <property type="match status" value="2"/>
</dbReference>
<dbReference type="PANTHER" id="PTHR33936:SF24">
    <property type="entry name" value="C2H2-TYPE DOMAIN-CONTAINING PROTEIN"/>
    <property type="match status" value="1"/>
</dbReference>
<evidence type="ECO:0000313" key="3">
    <source>
        <dbReference type="EMBL" id="CAB0017890.1"/>
    </source>
</evidence>
<name>A0A6H5HII5_9HEMI</name>
<dbReference type="InterPro" id="IPR013087">
    <property type="entry name" value="Znf_C2H2_type"/>
</dbReference>
<dbReference type="InterPro" id="IPR007527">
    <property type="entry name" value="Znf_SWIM"/>
</dbReference>
<evidence type="ECO:0000259" key="2">
    <source>
        <dbReference type="PROSITE" id="PS50966"/>
    </source>
</evidence>
<keyword evidence="1" id="KW-0479">Metal-binding</keyword>
<reference evidence="3 4" key="1">
    <citation type="submission" date="2020-02" db="EMBL/GenBank/DDBJ databases">
        <authorList>
            <person name="Ferguson B K."/>
        </authorList>
    </citation>
    <scope>NUCLEOTIDE SEQUENCE [LARGE SCALE GENOMIC DNA]</scope>
</reference>
<evidence type="ECO:0000313" key="4">
    <source>
        <dbReference type="Proteomes" id="UP000479000"/>
    </source>
</evidence>
<dbReference type="PANTHER" id="PTHR33936">
    <property type="entry name" value="PROTEIN CBG17840"/>
    <property type="match status" value="1"/>
</dbReference>
<dbReference type="AlphaFoldDB" id="A0A6H5HII5"/>
<dbReference type="OrthoDB" id="10031901at2759"/>
<gene>
    <name evidence="3" type="ORF">NTEN_LOCUS21811</name>
</gene>
<keyword evidence="4" id="KW-1185">Reference proteome</keyword>
<protein>
    <recommendedName>
        <fullName evidence="2">SWIM-type domain-containing protein</fullName>
    </recommendedName>
</protein>
<proteinExistence type="predicted"/>
<sequence>MKVNQDKCRYQCYHCNYRTRDKYNLTRHIERQHLPRENDGRRRSANYWCSLCYSLCESREKMQRHWANEHEINLSVETVSFKSFEKFNEWKHEFEKQEKCLYVKPCGTRKRKKKGSSYSTYLCHRDGFFRRKGKGVRNVKSKGSNKINGCCPASMKVEITAEGDVNVRFVRTHLGHDNELERLPLAKQEKDSIAKRLSLGIPFETVLDDVRNANDISERMHLLTRQDLENIVRDYGLNLTNVRQSTDFVSVEAWITQMRDTTNLVRFHKPQGALSPRFACLNENDFILIIANDAQLELLRKNGKEVIYMDGLHQNGSNLEMTTVLVIDDSGLGFPTAFMFSNRGDSEILSVFTSVLRDAIGHTLETRLFVSDLMKGYFNAWCEVMPRPLNRLYSTCHVVRNWQQNLNKIAKKEKRIHALQIVRALMQETEENVFNRLLVSALQELVNDPDTTDFGNYFASKFSPNSRSWAFCYRRQYTGVPNSQIESLNKVSKHVFLHGKRVKRLDKAIEALLKYVQDRLHHLHHQPSPKSKNSEASCIKKRHKIALNQQFSVSPYEAGFRVVQNNVHHLVSEHLPLCNCLSRCDECDICVHSYRCSCPDWFVKRNICKHIHFVAMQRKRVPVEVAPAAHHMPLPIPQVSPSNVSVMSHNSNNDGFNFDALGGWTPSAIQMYDQNQPQPVPQPVQPTWHTIQQPSCDVSAKIRKCFEMYRAIEEQLTCDEEVDVLLNALKPVLPTIQAMKNARRGISLQRLLPK</sequence>
<dbReference type="Proteomes" id="UP000479000">
    <property type="component" value="Unassembled WGS sequence"/>
</dbReference>
<dbReference type="Pfam" id="PF13909">
    <property type="entry name" value="zf-H2C2_5"/>
    <property type="match status" value="1"/>
</dbReference>
<evidence type="ECO:0000256" key="1">
    <source>
        <dbReference type="PROSITE-ProRule" id="PRU00325"/>
    </source>
</evidence>
<keyword evidence="1" id="KW-0863">Zinc-finger</keyword>
<feature type="domain" description="SWIM-type" evidence="2">
    <location>
        <begin position="587"/>
        <end position="619"/>
    </location>
</feature>
<dbReference type="Gene3D" id="3.30.160.60">
    <property type="entry name" value="Classic Zinc Finger"/>
    <property type="match status" value="1"/>
</dbReference>
<keyword evidence="1" id="KW-0862">Zinc</keyword>